<evidence type="ECO:0000313" key="2">
    <source>
        <dbReference type="Proteomes" id="UP000267096"/>
    </source>
</evidence>
<dbReference type="OrthoDB" id="5833265at2759"/>
<evidence type="ECO:0000313" key="1">
    <source>
        <dbReference type="EMBL" id="VDK57532.1"/>
    </source>
</evidence>
<gene>
    <name evidence="1" type="ORF">ASIM_LOCUS16354</name>
</gene>
<evidence type="ECO:0000313" key="3">
    <source>
        <dbReference type="WBParaSite" id="ASIM_0001694701-mRNA-1"/>
    </source>
</evidence>
<organism evidence="3">
    <name type="scientific">Anisakis simplex</name>
    <name type="common">Herring worm</name>
    <dbReference type="NCBI Taxonomy" id="6269"/>
    <lineage>
        <taxon>Eukaryota</taxon>
        <taxon>Metazoa</taxon>
        <taxon>Ecdysozoa</taxon>
        <taxon>Nematoda</taxon>
        <taxon>Chromadorea</taxon>
        <taxon>Rhabditida</taxon>
        <taxon>Spirurina</taxon>
        <taxon>Ascaridomorpha</taxon>
        <taxon>Ascaridoidea</taxon>
        <taxon>Anisakidae</taxon>
        <taxon>Anisakis</taxon>
        <taxon>Anisakis simplex complex</taxon>
    </lineage>
</organism>
<reference evidence="3" key="1">
    <citation type="submission" date="2017-02" db="UniProtKB">
        <authorList>
            <consortium name="WormBaseParasite"/>
        </authorList>
    </citation>
    <scope>IDENTIFICATION</scope>
</reference>
<proteinExistence type="predicted"/>
<protein>
    <submittedName>
        <fullName evidence="1 3">Uncharacterized protein</fullName>
    </submittedName>
</protein>
<keyword evidence="2" id="KW-1185">Reference proteome</keyword>
<reference evidence="1 2" key="2">
    <citation type="submission" date="2018-11" db="EMBL/GenBank/DDBJ databases">
        <authorList>
            <consortium name="Pathogen Informatics"/>
        </authorList>
    </citation>
    <scope>NUCLEOTIDE SEQUENCE [LARGE SCALE GENOMIC DNA]</scope>
</reference>
<sequence>MLKRRRTDERLLDNVLDDIYRNEDEFIVNDRRSSSSSHRIAPYKAAIIRVCQLQLKICSKMMELRSSSNSSNEEPSTLKRIARRSILRHSLRNRAGKISFLQNDDNVNDGSAFNIREVLPGELIDYLNDGVQEE</sequence>
<accession>A0A0M3K7K6</accession>
<dbReference type="EMBL" id="UYRR01033014">
    <property type="protein sequence ID" value="VDK57532.1"/>
    <property type="molecule type" value="Genomic_DNA"/>
</dbReference>
<dbReference type="WBParaSite" id="ASIM_0001694701-mRNA-1">
    <property type="protein sequence ID" value="ASIM_0001694701-mRNA-1"/>
    <property type="gene ID" value="ASIM_0001694701"/>
</dbReference>
<dbReference type="Proteomes" id="UP000267096">
    <property type="component" value="Unassembled WGS sequence"/>
</dbReference>
<dbReference type="AlphaFoldDB" id="A0A0M3K7K6"/>
<name>A0A0M3K7K6_ANISI</name>